<feature type="transmembrane region" description="Helical" evidence="6">
    <location>
        <begin position="6"/>
        <end position="26"/>
    </location>
</feature>
<dbReference type="AlphaFoldDB" id="A0A7J3XYB6"/>
<proteinExistence type="predicted"/>
<gene>
    <name evidence="7" type="ORF">ENM60_02150</name>
</gene>
<evidence type="ECO:0000313" key="7">
    <source>
        <dbReference type="EMBL" id="HHP67581.1"/>
    </source>
</evidence>
<comment type="caution">
    <text evidence="7">The sequence shown here is derived from an EMBL/GenBank/DDBJ whole genome shotgun (WGS) entry which is preliminary data.</text>
</comment>
<dbReference type="PANTHER" id="PTHR34583:SF2">
    <property type="entry name" value="ANTIPORTER SUBUNIT MNHC2-RELATED"/>
    <property type="match status" value="1"/>
</dbReference>
<dbReference type="InterPro" id="IPR039428">
    <property type="entry name" value="NUOK/Mnh_C1-like"/>
</dbReference>
<feature type="transmembrane region" description="Helical" evidence="6">
    <location>
        <begin position="35"/>
        <end position="56"/>
    </location>
</feature>
<protein>
    <submittedName>
        <fullName evidence="7">Na+/H+ antiporter subunit C</fullName>
    </submittedName>
</protein>
<name>A0A7J3XYB6_9CREN</name>
<reference evidence="7" key="1">
    <citation type="journal article" date="2020" name="mSystems">
        <title>Genome- and Community-Level Interaction Insights into Carbon Utilization and Element Cycling Functions of Hydrothermarchaeota in Hydrothermal Sediment.</title>
        <authorList>
            <person name="Zhou Z."/>
            <person name="Liu Y."/>
            <person name="Xu W."/>
            <person name="Pan J."/>
            <person name="Luo Z.H."/>
            <person name="Li M."/>
        </authorList>
    </citation>
    <scope>NUCLEOTIDE SEQUENCE [LARGE SCALE GENOMIC DNA]</scope>
    <source>
        <strain evidence="7">SpSt-110</strain>
    </source>
</reference>
<organism evidence="7">
    <name type="scientific">Thermogladius calderae</name>
    <dbReference type="NCBI Taxonomy" id="1200300"/>
    <lineage>
        <taxon>Archaea</taxon>
        <taxon>Thermoproteota</taxon>
        <taxon>Thermoprotei</taxon>
        <taxon>Desulfurococcales</taxon>
        <taxon>Desulfurococcaceae</taxon>
        <taxon>Thermogladius</taxon>
    </lineage>
</organism>
<evidence type="ECO:0000256" key="4">
    <source>
        <dbReference type="ARBA" id="ARBA00022989"/>
    </source>
</evidence>
<keyword evidence="2" id="KW-1003">Cell membrane</keyword>
<keyword evidence="3 6" id="KW-0812">Transmembrane</keyword>
<comment type="subcellular location">
    <subcellularLocation>
        <location evidence="1">Cell membrane</location>
        <topology evidence="1">Multi-pass membrane protein</topology>
    </subcellularLocation>
</comment>
<dbReference type="GO" id="GO:0005886">
    <property type="term" value="C:plasma membrane"/>
    <property type="evidence" value="ECO:0007669"/>
    <property type="project" value="UniProtKB-SubCell"/>
</dbReference>
<evidence type="ECO:0000256" key="5">
    <source>
        <dbReference type="ARBA" id="ARBA00023136"/>
    </source>
</evidence>
<evidence type="ECO:0000256" key="2">
    <source>
        <dbReference type="ARBA" id="ARBA00022475"/>
    </source>
</evidence>
<keyword evidence="5 6" id="KW-0472">Membrane</keyword>
<dbReference type="Pfam" id="PF00420">
    <property type="entry name" value="Oxidored_q2"/>
    <property type="match status" value="1"/>
</dbReference>
<sequence length="134" mass="14488">MIETLLFYTIVLAVGATAGVSLYGIIVKPHVVKKLVLLTVLADAVNILVVLFGYYLKAVSPPVYPGGSLEGFVFPFSGELVNFSSVSVDPMPQVLIVTAIVIGLAELIFLSLITFKLGSLHKTLMFNRMEAEEE</sequence>
<dbReference type="Gene3D" id="1.10.287.3510">
    <property type="match status" value="1"/>
</dbReference>
<evidence type="ECO:0000256" key="1">
    <source>
        <dbReference type="ARBA" id="ARBA00004651"/>
    </source>
</evidence>
<dbReference type="InterPro" id="IPR050601">
    <property type="entry name" value="CPA3_antiporter_subunitC"/>
</dbReference>
<dbReference type="EMBL" id="DRYK01000029">
    <property type="protein sequence ID" value="HHP67581.1"/>
    <property type="molecule type" value="Genomic_DNA"/>
</dbReference>
<dbReference type="PANTHER" id="PTHR34583">
    <property type="entry name" value="ANTIPORTER SUBUNIT MNHC2-RELATED"/>
    <property type="match status" value="1"/>
</dbReference>
<keyword evidence="4 6" id="KW-1133">Transmembrane helix</keyword>
<feature type="transmembrane region" description="Helical" evidence="6">
    <location>
        <begin position="94"/>
        <end position="115"/>
    </location>
</feature>
<evidence type="ECO:0000256" key="3">
    <source>
        <dbReference type="ARBA" id="ARBA00022692"/>
    </source>
</evidence>
<accession>A0A7J3XYB6</accession>
<evidence type="ECO:0000256" key="6">
    <source>
        <dbReference type="SAM" id="Phobius"/>
    </source>
</evidence>